<keyword evidence="2" id="KW-1185">Reference proteome</keyword>
<dbReference type="Proteomes" id="UP000474175">
    <property type="component" value="Unassembled WGS sequence"/>
</dbReference>
<evidence type="ECO:0000313" key="2">
    <source>
        <dbReference type="Proteomes" id="UP000474175"/>
    </source>
</evidence>
<gene>
    <name evidence="1" type="ORF">GK108_16695</name>
</gene>
<organism evidence="1 2">
    <name type="scientific">Spirosoma terrae</name>
    <dbReference type="NCBI Taxonomy" id="1968276"/>
    <lineage>
        <taxon>Bacteria</taxon>
        <taxon>Pseudomonadati</taxon>
        <taxon>Bacteroidota</taxon>
        <taxon>Cytophagia</taxon>
        <taxon>Cytophagales</taxon>
        <taxon>Cytophagaceae</taxon>
        <taxon>Spirosoma</taxon>
    </lineage>
</organism>
<dbReference type="PROSITE" id="PS51257">
    <property type="entry name" value="PROKAR_LIPOPROTEIN"/>
    <property type="match status" value="1"/>
</dbReference>
<dbReference type="EMBL" id="JAAFZH010000007">
    <property type="protein sequence ID" value="NDU96522.1"/>
    <property type="molecule type" value="Genomic_DNA"/>
</dbReference>
<comment type="caution">
    <text evidence="1">The sequence shown here is derived from an EMBL/GenBank/DDBJ whole genome shotgun (WGS) entry which is preliminary data.</text>
</comment>
<name>A0A6L9LAS2_9BACT</name>
<sequence>MFTNYKSVFTALAFGLTIAACTKEETPVTPGTGGQTGDGTKERFVIAALPIGSTGVADYLLTADTLSKGTVSTKGTGIEQDGTYRYYITHKNRFFSLLYGQGNPGAVTTYTLNAAGKLEKVSDFQAETVQVFTTVQDDIVTVKIPRSGNESASFYRINADQSKVVGEAQVNVVKMAGNGERAHFTWATQVGDKVFAPYMSIKGVSPDVFGTSYPDSAWIAVLSYPGLQVEKVIKDNRTSFIGRYFVDGLAVDEQKDVYAFSSAVASNSGKLTSTKPSAITRIKAGTTEFDKSYFFDVEKASGGYNLSTQLYVGQGNVILTMTSASEKGMYTVGKRLAVVNLYNQTFKWVDGMPAATEINAVAARSNYAPLDGKTGYIGLTLTDGTSYIYQIDASTAKATRGLKVEGGSIQGINKLTYKTAQ</sequence>
<accession>A0A6L9LAS2</accession>
<dbReference type="InterPro" id="IPR025401">
    <property type="entry name" value="DUF4374"/>
</dbReference>
<dbReference type="AlphaFoldDB" id="A0A6L9LAS2"/>
<reference evidence="1 2" key="1">
    <citation type="submission" date="2020-02" db="EMBL/GenBank/DDBJ databases">
        <title>Draft genome sequence of two Spirosoma agri KCTC 52727 and Spirosoma terrae KCTC 52035.</title>
        <authorList>
            <person name="Rojas J."/>
            <person name="Ambika Manirajan B."/>
            <person name="Suarez C."/>
            <person name="Ratering S."/>
            <person name="Schnell S."/>
        </authorList>
    </citation>
    <scope>NUCLEOTIDE SEQUENCE [LARGE SCALE GENOMIC DNA]</scope>
    <source>
        <strain evidence="1 2">KCTC 52035</strain>
    </source>
</reference>
<dbReference type="Pfam" id="PF14298">
    <property type="entry name" value="DUF4374"/>
    <property type="match status" value="2"/>
</dbReference>
<proteinExistence type="predicted"/>
<evidence type="ECO:0000313" key="1">
    <source>
        <dbReference type="EMBL" id="NDU96522.1"/>
    </source>
</evidence>
<protein>
    <submittedName>
        <fullName evidence="1">DUF4374 domain-containing protein</fullName>
    </submittedName>
</protein>
<dbReference type="RefSeq" id="WP_163950830.1">
    <property type="nucleotide sequence ID" value="NZ_JAAFZH010000007.1"/>
</dbReference>